<dbReference type="SUPFAM" id="SSF52058">
    <property type="entry name" value="L domain-like"/>
    <property type="match status" value="3"/>
</dbReference>
<keyword evidence="4" id="KW-1185">Reference proteome</keyword>
<dbReference type="EMBL" id="KQ461155">
    <property type="protein sequence ID" value="KPJ08169.1"/>
    <property type="molecule type" value="Genomic_DNA"/>
</dbReference>
<dbReference type="InterPro" id="IPR003591">
    <property type="entry name" value="Leu-rich_rpt_typical-subtyp"/>
</dbReference>
<organism evidence="3 4">
    <name type="scientific">Papilio machaon</name>
    <name type="common">Old World swallowtail butterfly</name>
    <dbReference type="NCBI Taxonomy" id="76193"/>
    <lineage>
        <taxon>Eukaryota</taxon>
        <taxon>Metazoa</taxon>
        <taxon>Ecdysozoa</taxon>
        <taxon>Arthropoda</taxon>
        <taxon>Hexapoda</taxon>
        <taxon>Insecta</taxon>
        <taxon>Pterygota</taxon>
        <taxon>Neoptera</taxon>
        <taxon>Endopterygota</taxon>
        <taxon>Lepidoptera</taxon>
        <taxon>Glossata</taxon>
        <taxon>Ditrysia</taxon>
        <taxon>Papilionoidea</taxon>
        <taxon>Papilionidae</taxon>
        <taxon>Papilioninae</taxon>
        <taxon>Papilio</taxon>
    </lineage>
</organism>
<reference evidence="3 4" key="1">
    <citation type="journal article" date="2015" name="Nat. Commun.">
        <title>Outbred genome sequencing and CRISPR/Cas9 gene editing in butterflies.</title>
        <authorList>
            <person name="Li X."/>
            <person name="Fan D."/>
            <person name="Zhang W."/>
            <person name="Liu G."/>
            <person name="Zhang L."/>
            <person name="Zhao L."/>
            <person name="Fang X."/>
            <person name="Chen L."/>
            <person name="Dong Y."/>
            <person name="Chen Y."/>
            <person name="Ding Y."/>
            <person name="Zhao R."/>
            <person name="Feng M."/>
            <person name="Zhu Y."/>
            <person name="Feng Y."/>
            <person name="Jiang X."/>
            <person name="Zhu D."/>
            <person name="Xiang H."/>
            <person name="Feng X."/>
            <person name="Li S."/>
            <person name="Wang J."/>
            <person name="Zhang G."/>
            <person name="Kronforst M.R."/>
            <person name="Wang W."/>
        </authorList>
    </citation>
    <scope>NUCLEOTIDE SEQUENCE [LARGE SCALE GENOMIC DNA]</scope>
    <source>
        <strain evidence="3">Ya'a_city_454_Pm</strain>
        <tissue evidence="3">Whole body</tissue>
    </source>
</reference>
<keyword evidence="1" id="KW-0433">Leucine-rich repeat</keyword>
<dbReference type="Pfam" id="PF00560">
    <property type="entry name" value="LRR_1"/>
    <property type="match status" value="1"/>
</dbReference>
<dbReference type="STRING" id="76193.A0A194QS75"/>
<evidence type="ECO:0000256" key="1">
    <source>
        <dbReference type="ARBA" id="ARBA00022614"/>
    </source>
</evidence>
<dbReference type="Proteomes" id="UP000053240">
    <property type="component" value="Unassembled WGS sequence"/>
</dbReference>
<dbReference type="SMART" id="SM00364">
    <property type="entry name" value="LRR_BAC"/>
    <property type="match status" value="9"/>
</dbReference>
<dbReference type="PROSITE" id="PS51450">
    <property type="entry name" value="LRR"/>
    <property type="match status" value="6"/>
</dbReference>
<protein>
    <submittedName>
        <fullName evidence="3">Chaoptin</fullName>
    </submittedName>
</protein>
<sequence>MVLGDEGRRRALQAALATCLLVGALSPEPLEPCARSPLCSCRAAHMSCIAVPIHRFPEWPRIELQHLDISMSNLEIIAESALDGLHLQTLVLVANRLHHIETHAFSSMANSLASLDLGYNDFTEVPHQGLKDLKVLNWLNLQNNNIAHIRSDLKWYHLEDTLTSLSLSNNQITELNEKSLTSLKNSLEHLEVEHNKLSYLPDSLAQVVRLRHLSLAYNQFEVSPSLPSRIQTLSLAGNFLTAIPSTLHDIEAGSIRYLDLSYNRISTLNTNEFREWSTSLSTIILKGNRIAHISNNVFPAQMPVKEINLSFNDLYYLHPECFSNLTGSLNILESSSTLFSGHFPFDFDEGLEKLSWLSFDNNDFYILKLLDMVALPELKYLNLDNNRLIDIILEDSYNISLAIANLRLSYNFLSYIHNSTFNYMPDLRNLDLSYNRISNLTKNSFYNLSNLRYLSLANNIISSVDEDTFVNLPKLEVLELQSNNFTYFSLSSLKNISDVHITFTLNISHNQIRILKGYSFTPISILDGSYNGLTEVPNNFFSSMESSIRQIILSHNKISHIPNDVFGESLFLEILDVHKNKISVIKRKAFTRLKSLQILDFSYNGVTQLSVEQFCNLSKLKYLKMDHNNLRLLPRDVFKNTRIEHLDISYNEISLFPVTALSQVGFTLRYLDLSHNRIEYLDNNIFRNTQFLLSLNLRNNLLTVLSDNTFSSLGGLRRLDLGGNVVKANFKELFHNLPNLRYLNLANFQRD</sequence>
<dbReference type="SMART" id="SM00369">
    <property type="entry name" value="LRR_TYP"/>
    <property type="match status" value="19"/>
</dbReference>
<dbReference type="InterPro" id="IPR001611">
    <property type="entry name" value="Leu-rich_rpt"/>
</dbReference>
<evidence type="ECO:0000256" key="2">
    <source>
        <dbReference type="ARBA" id="ARBA00022737"/>
    </source>
</evidence>
<dbReference type="PANTHER" id="PTHR45712">
    <property type="entry name" value="AGAP008170-PA"/>
    <property type="match status" value="1"/>
</dbReference>
<dbReference type="PANTHER" id="PTHR45712:SF22">
    <property type="entry name" value="INSULIN-LIKE GROWTH FACTOR-BINDING PROTEIN COMPLEX ACID LABILE SUBUNIT"/>
    <property type="match status" value="1"/>
</dbReference>
<dbReference type="SMART" id="SM00365">
    <property type="entry name" value="LRR_SD22"/>
    <property type="match status" value="7"/>
</dbReference>
<dbReference type="Pfam" id="PF13855">
    <property type="entry name" value="LRR_8"/>
    <property type="match status" value="5"/>
</dbReference>
<dbReference type="InParanoid" id="A0A194QS75"/>
<dbReference type="FunCoup" id="A0A194QS75">
    <property type="interactions" value="37"/>
</dbReference>
<dbReference type="Gene3D" id="3.80.10.10">
    <property type="entry name" value="Ribonuclease Inhibitor"/>
    <property type="match status" value="5"/>
</dbReference>
<evidence type="ECO:0000313" key="4">
    <source>
        <dbReference type="Proteomes" id="UP000053240"/>
    </source>
</evidence>
<gene>
    <name evidence="3" type="ORF">RR48_12908</name>
</gene>
<dbReference type="InterPro" id="IPR032675">
    <property type="entry name" value="LRR_dom_sf"/>
</dbReference>
<proteinExistence type="predicted"/>
<dbReference type="FunFam" id="3.80.10.10:FF:001164">
    <property type="entry name" value="GH01279p"/>
    <property type="match status" value="1"/>
</dbReference>
<accession>A0A194QS75</accession>
<dbReference type="InterPro" id="IPR050333">
    <property type="entry name" value="SLRP"/>
</dbReference>
<dbReference type="AlphaFoldDB" id="A0A194QS75"/>
<keyword evidence="2" id="KW-0677">Repeat</keyword>
<evidence type="ECO:0000313" key="3">
    <source>
        <dbReference type="EMBL" id="KPJ08169.1"/>
    </source>
</evidence>
<name>A0A194QS75_PAPMA</name>